<protein>
    <submittedName>
        <fullName evidence="2">Alpha/beta hydrolase nvfD</fullName>
    </submittedName>
</protein>
<accession>A0A9Q8P6C1</accession>
<reference evidence="2" key="2">
    <citation type="journal article" date="2022" name="Microb. Genom.">
        <title>A chromosome-scale genome assembly of the tomato pathogen Cladosporium fulvum reveals a compartmentalized genome architecture and the presence of a dispensable chromosome.</title>
        <authorList>
            <person name="Zaccaron A.Z."/>
            <person name="Chen L.H."/>
            <person name="Samaras A."/>
            <person name="Stergiopoulos I."/>
        </authorList>
    </citation>
    <scope>NUCLEOTIDE SEQUENCE</scope>
    <source>
        <strain evidence="2">Race5_Kim</strain>
    </source>
</reference>
<name>A0A9Q8P6C1_PASFU</name>
<keyword evidence="2" id="KW-0378">Hydrolase</keyword>
<keyword evidence="3" id="KW-1185">Reference proteome</keyword>
<evidence type="ECO:0000313" key="2">
    <source>
        <dbReference type="EMBL" id="UJO14672.1"/>
    </source>
</evidence>
<dbReference type="InterPro" id="IPR029058">
    <property type="entry name" value="AB_hydrolase_fold"/>
</dbReference>
<dbReference type="GO" id="GO:0016787">
    <property type="term" value="F:hydrolase activity"/>
    <property type="evidence" value="ECO:0007669"/>
    <property type="project" value="UniProtKB-KW"/>
</dbReference>
<dbReference type="Gene3D" id="3.40.50.1820">
    <property type="entry name" value="alpha/beta hydrolase"/>
    <property type="match status" value="1"/>
</dbReference>
<dbReference type="EMBL" id="CP090165">
    <property type="protein sequence ID" value="UJO14672.1"/>
    <property type="molecule type" value="Genomic_DNA"/>
</dbReference>
<gene>
    <name evidence="2" type="ORF">CLAFUR5_07995</name>
</gene>
<dbReference type="SUPFAM" id="SSF53474">
    <property type="entry name" value="alpha/beta-Hydrolases"/>
    <property type="match status" value="1"/>
</dbReference>
<dbReference type="RefSeq" id="XP_047759038.1">
    <property type="nucleotide sequence ID" value="XM_047907143.1"/>
</dbReference>
<dbReference type="KEGG" id="ffu:CLAFUR5_07995"/>
<organism evidence="2 3">
    <name type="scientific">Passalora fulva</name>
    <name type="common">Tomato leaf mold</name>
    <name type="synonym">Cladosporium fulvum</name>
    <dbReference type="NCBI Taxonomy" id="5499"/>
    <lineage>
        <taxon>Eukaryota</taxon>
        <taxon>Fungi</taxon>
        <taxon>Dikarya</taxon>
        <taxon>Ascomycota</taxon>
        <taxon>Pezizomycotina</taxon>
        <taxon>Dothideomycetes</taxon>
        <taxon>Dothideomycetidae</taxon>
        <taxon>Mycosphaerellales</taxon>
        <taxon>Mycosphaerellaceae</taxon>
        <taxon>Fulvia</taxon>
    </lineage>
</organism>
<sequence>MAPTTIVSVHNPECYVKVYTPLQHHGYNTVRVHLASIDPSHPIHDWSEDISRIRSAIEEAANSGHNVLVVGHSYGGLPSSEAIAVLDLASQTSANLPGGVTHLFYCCSFVLSEGQSLDSAFASAVIPWYDVSADKMLYKCKTPIEMFYNDLPEEEAKAAVAMLRPHAFQITFSKVTYAAWKHVPSTCLYCTADQAIPYEVQKMMVEEGAKGFGIRTETAEVSHSPFYSKPEVMVDVIRRAAGEDV</sequence>
<dbReference type="AlphaFoldDB" id="A0A9Q8P6C1"/>
<dbReference type="InterPro" id="IPR000073">
    <property type="entry name" value="AB_hydrolase_1"/>
</dbReference>
<dbReference type="OMA" id="PGCEAIR"/>
<proteinExistence type="predicted"/>
<feature type="domain" description="AB hydrolase-1" evidence="1">
    <location>
        <begin position="10"/>
        <end position="235"/>
    </location>
</feature>
<evidence type="ECO:0000313" key="3">
    <source>
        <dbReference type="Proteomes" id="UP000756132"/>
    </source>
</evidence>
<reference evidence="2" key="1">
    <citation type="submission" date="2021-12" db="EMBL/GenBank/DDBJ databases">
        <authorList>
            <person name="Zaccaron A."/>
            <person name="Stergiopoulos I."/>
        </authorList>
    </citation>
    <scope>NUCLEOTIDE SEQUENCE</scope>
    <source>
        <strain evidence="2">Race5_Kim</strain>
    </source>
</reference>
<dbReference type="InterPro" id="IPR052897">
    <property type="entry name" value="Sec-Metab_Biosynth_Hydrolase"/>
</dbReference>
<dbReference type="GeneID" id="71987873"/>
<evidence type="ECO:0000259" key="1">
    <source>
        <dbReference type="Pfam" id="PF12697"/>
    </source>
</evidence>
<dbReference type="Proteomes" id="UP000756132">
    <property type="component" value="Chromosome 3"/>
</dbReference>
<dbReference type="PANTHER" id="PTHR37017:SF11">
    <property type="entry name" value="ESTERASE_LIPASE_THIOESTERASE DOMAIN-CONTAINING PROTEIN"/>
    <property type="match status" value="1"/>
</dbReference>
<dbReference type="OrthoDB" id="1263307at2759"/>
<dbReference type="Pfam" id="PF12697">
    <property type="entry name" value="Abhydrolase_6"/>
    <property type="match status" value="1"/>
</dbReference>
<dbReference type="PANTHER" id="PTHR37017">
    <property type="entry name" value="AB HYDROLASE-1 DOMAIN-CONTAINING PROTEIN-RELATED"/>
    <property type="match status" value="1"/>
</dbReference>